<feature type="region of interest" description="Disordered" evidence="12">
    <location>
        <begin position="445"/>
        <end position="615"/>
    </location>
</feature>
<reference evidence="14" key="1">
    <citation type="submission" date="2021-07" db="EMBL/GenBank/DDBJ databases">
        <authorList>
            <person name="Catto M.A."/>
            <person name="Jacobson A."/>
            <person name="Kennedy G."/>
            <person name="Labadie P."/>
            <person name="Hunt B.G."/>
            <person name="Srinivasan R."/>
        </authorList>
    </citation>
    <scope>NUCLEOTIDE SEQUENCE</scope>
    <source>
        <strain evidence="14">PL_HMW_Pooled</strain>
        <tissue evidence="14">Head</tissue>
    </source>
</reference>
<evidence type="ECO:0000256" key="1">
    <source>
        <dbReference type="ARBA" id="ARBA00004604"/>
    </source>
</evidence>
<dbReference type="InterPro" id="IPR012948">
    <property type="entry name" value="AARP2CN"/>
</dbReference>
<dbReference type="PANTHER" id="PTHR12858">
    <property type="entry name" value="RIBOSOME BIOGENESIS PROTEIN"/>
    <property type="match status" value="1"/>
</dbReference>
<feature type="compositionally biased region" description="Acidic residues" evidence="12">
    <location>
        <begin position="701"/>
        <end position="715"/>
    </location>
</feature>
<keyword evidence="15" id="KW-1185">Reference proteome</keyword>
<feature type="domain" description="Bms1-type G" evidence="13">
    <location>
        <begin position="87"/>
        <end position="251"/>
    </location>
</feature>
<feature type="coiled-coil region" evidence="11">
    <location>
        <begin position="1297"/>
        <end position="1331"/>
    </location>
</feature>
<evidence type="ECO:0000256" key="2">
    <source>
        <dbReference type="ARBA" id="ARBA00022517"/>
    </source>
</evidence>
<dbReference type="InterPro" id="IPR037875">
    <property type="entry name" value="Bms1_N"/>
</dbReference>
<keyword evidence="8" id="KW-0539">Nucleus</keyword>
<feature type="region of interest" description="Disordered" evidence="12">
    <location>
        <begin position="666"/>
        <end position="736"/>
    </location>
</feature>
<dbReference type="Proteomes" id="UP001219518">
    <property type="component" value="Unassembled WGS sequence"/>
</dbReference>
<evidence type="ECO:0000256" key="5">
    <source>
        <dbReference type="ARBA" id="ARBA00022801"/>
    </source>
</evidence>
<feature type="compositionally biased region" description="Polar residues" evidence="12">
    <location>
        <begin position="879"/>
        <end position="888"/>
    </location>
</feature>
<keyword evidence="4" id="KW-0547">Nucleotide-binding</keyword>
<feature type="region of interest" description="Disordered" evidence="12">
    <location>
        <begin position="1"/>
        <end position="47"/>
    </location>
</feature>
<dbReference type="SMART" id="SM00785">
    <property type="entry name" value="AARP2CN"/>
    <property type="match status" value="1"/>
</dbReference>
<dbReference type="FunFam" id="3.40.50.300:FF:000105">
    <property type="entry name" value="BMS1 ribosome biogenesis factor"/>
    <property type="match status" value="1"/>
</dbReference>
<comment type="caution">
    <text evidence="14">The sequence shown here is derived from an EMBL/GenBank/DDBJ whole genome shotgun (WGS) entry which is preliminary data.</text>
</comment>
<evidence type="ECO:0000259" key="13">
    <source>
        <dbReference type="PROSITE" id="PS51714"/>
    </source>
</evidence>
<dbReference type="InterPro" id="IPR027417">
    <property type="entry name" value="P-loop_NTPase"/>
</dbReference>
<dbReference type="Gene3D" id="3.40.50.300">
    <property type="entry name" value="P-loop containing nucleotide triphosphate hydrolases"/>
    <property type="match status" value="1"/>
</dbReference>
<dbReference type="PANTHER" id="PTHR12858:SF2">
    <property type="entry name" value="RIBOSOME BIOGENESIS PROTEIN BMS1 HOMOLOG"/>
    <property type="match status" value="1"/>
</dbReference>
<dbReference type="GO" id="GO:0003924">
    <property type="term" value="F:GTPase activity"/>
    <property type="evidence" value="ECO:0007669"/>
    <property type="project" value="TreeGrafter"/>
</dbReference>
<organism evidence="14 15">
    <name type="scientific">Frankliniella fusca</name>
    <dbReference type="NCBI Taxonomy" id="407009"/>
    <lineage>
        <taxon>Eukaryota</taxon>
        <taxon>Metazoa</taxon>
        <taxon>Ecdysozoa</taxon>
        <taxon>Arthropoda</taxon>
        <taxon>Hexapoda</taxon>
        <taxon>Insecta</taxon>
        <taxon>Pterygota</taxon>
        <taxon>Neoptera</taxon>
        <taxon>Paraneoptera</taxon>
        <taxon>Thysanoptera</taxon>
        <taxon>Terebrantia</taxon>
        <taxon>Thripoidea</taxon>
        <taxon>Thripidae</taxon>
        <taxon>Frankliniella</taxon>
    </lineage>
</organism>
<dbReference type="SUPFAM" id="SSF52540">
    <property type="entry name" value="P-loop containing nucleoside triphosphate hydrolases"/>
    <property type="match status" value="1"/>
</dbReference>
<feature type="compositionally biased region" description="Basic and acidic residues" evidence="12">
    <location>
        <begin position="583"/>
        <end position="592"/>
    </location>
</feature>
<feature type="compositionally biased region" description="Low complexity" evidence="12">
    <location>
        <begin position="691"/>
        <end position="700"/>
    </location>
</feature>
<reference evidence="14" key="2">
    <citation type="journal article" date="2023" name="BMC Genomics">
        <title>Pest status, molecular evolution, and epigenetic factors derived from the genome assembly of Frankliniella fusca, a thysanopteran phytovirus vector.</title>
        <authorList>
            <person name="Catto M.A."/>
            <person name="Labadie P.E."/>
            <person name="Jacobson A.L."/>
            <person name="Kennedy G.G."/>
            <person name="Srinivasan R."/>
            <person name="Hunt B.G."/>
        </authorList>
    </citation>
    <scope>NUCLEOTIDE SEQUENCE</scope>
    <source>
        <strain evidence="14">PL_HMW_Pooled</strain>
    </source>
</reference>
<feature type="compositionally biased region" description="Acidic residues" evidence="12">
    <location>
        <begin position="449"/>
        <end position="507"/>
    </location>
</feature>
<keyword evidence="11" id="KW-0175">Coiled coil</keyword>
<comment type="similarity">
    <text evidence="10">Belongs to the TRAFAC class translation factor GTPase superfamily. Bms1-like GTPase family. BMS1 subfamily.</text>
</comment>
<sequence length="1357" mass="154780">MTGEDGGVPDKKKAHRERHSGRKADKKKKTKPENGVKLRDRPDKERNPKAFALNSVIRAERRFRRGQDIQTKKQHIPLVDRAPLEPPPVMVAVVGPPKVGKTTLINCLIKNFTRQPLSDIKGPVTIVSGKKRRLTIMECNNDINCMIDLAKVADLVLLLVDASFGFEMEIFEFLNICQVHGMPRVMGVLTHLDMIKKSDRLKRTKKELKHRFWTEVYAGAKLFYLSGQVHGEYLRNEVKNLGRFISVMKFRPLVWRSTHPYLLADRMEDVTPPEQIRLNPKSDRSVCLYGYMRGIPLNKKSMVHIPGCGDLRISDVSFLPDPCPLPSKEKKRSLVEKEKFIYAPFSGVGGIVYDKDAVYVDLGGSHSHSVQEDNNDRQAQRELVSTLLQTQETLDEKMKHSELQLFTNTKPITGDELEQKSGLEAGQKYEVVVGEDGRERRRVLFTTNVDEDNEESSSDGENGTDQEDWDEDEVEEGSEEEEEEEEDIEEDEEGEEDYEEKEENSDFDECRNESGGKIKPRKGGSQVLKNDGSKKLAVKKSLGPANQKDSSDEFEFTGMKPKSRNDRTSQQSSGQNLKKRKAFKEEVVIHVPEKKKKTSGCIVDNSDDEMELGDGKKIHPLKESDVQYNKLSLDKGSDIRSKIADALSMLEKGSKEKGDIVFSDEDANWSFDEDSEGSDVSYNEGDFVKPSGSGNKSDSSTDGDDSEGSGDEEQLSSEARSAAQVTGGNNSEDLAWEDSIRWKSNLQQKAADAFIERQASTQNLWKLVYGKINEARKKDESESDEEVGGLFRVVSRKQHQRQEAKTTCNAEDCSRFRLNIVRDWTQPEIRDLIRDCFVTGKWKDSEDAEELLRLDDASDGDEELFGDFEDLETGEKFTAPQNENGDSTETNEKSKPLTKKEIMEKKMKLKEKFDAEYDEQDGGKSFYDELKAEVDQQALLNKSEFEGMDDDLRVQLEGYRAGMYVRIELAQVPCELIQHFDPTYPLVVGGLLTGEENIGYVQVRMKKHRWYKRILKTRDPLIISLGWRRFQSLPIYAKLEDNMRHRMLKYTPEHVACMGHFWGPITPQSTGFLAVQDVASRSAEFRIAATGVVVEQDKSTQITKKLKLTGVPLKVYKKTAFIKDMFTSSLEVARFEGAKIKTVSGIRGQIKKACTKPEGVFRATFEDKIQLSDIVFCRTWYKVDVPQLYNPVTSLLLPPEQKDAWRGMKTTGQLKRERGIQGQAQKDSLYTNIVREPKVFRPLVVPRALQKELPYRDRPKSKVGLGSNIDDQRIAVVREAHEQKVDKLMTMLKTNYSHKQEQLKKATHERIENLKKEKEMEESRKMRRTKELRREVFKTLSKIKKVDERRAAKGGKR</sequence>
<dbReference type="PROSITE" id="PS51714">
    <property type="entry name" value="G_BMS1"/>
    <property type="match status" value="1"/>
</dbReference>
<dbReference type="InterPro" id="IPR007034">
    <property type="entry name" value="BMS1_TSR1_C"/>
</dbReference>
<feature type="compositionally biased region" description="Acidic residues" evidence="12">
    <location>
        <begin position="666"/>
        <end position="677"/>
    </location>
</feature>
<feature type="compositionally biased region" description="Polar residues" evidence="12">
    <location>
        <begin position="723"/>
        <end position="732"/>
    </location>
</feature>
<keyword evidence="6" id="KW-0067">ATP-binding</keyword>
<keyword evidence="5" id="KW-0378">Hydrolase</keyword>
<dbReference type="GO" id="GO:0005525">
    <property type="term" value="F:GTP binding"/>
    <property type="evidence" value="ECO:0007669"/>
    <property type="project" value="UniProtKB-KW"/>
</dbReference>
<evidence type="ECO:0000256" key="3">
    <source>
        <dbReference type="ARBA" id="ARBA00022553"/>
    </source>
</evidence>
<evidence type="ECO:0000256" key="11">
    <source>
        <dbReference type="SAM" id="Coils"/>
    </source>
</evidence>
<dbReference type="InterPro" id="IPR030387">
    <property type="entry name" value="G_Bms1/Tsr1_dom"/>
</dbReference>
<keyword evidence="3" id="KW-0597">Phosphoprotein</keyword>
<name>A0AAE1I415_9NEOP</name>
<dbReference type="SMART" id="SM01362">
    <property type="entry name" value="DUF663"/>
    <property type="match status" value="1"/>
</dbReference>
<accession>A0AAE1I415</accession>
<evidence type="ECO:0000256" key="12">
    <source>
        <dbReference type="SAM" id="MobiDB-lite"/>
    </source>
</evidence>
<evidence type="ECO:0000256" key="4">
    <source>
        <dbReference type="ARBA" id="ARBA00022741"/>
    </source>
</evidence>
<dbReference type="InterPro" id="IPR039761">
    <property type="entry name" value="Bms1/Tsr1"/>
</dbReference>
<dbReference type="GO" id="GO:0005524">
    <property type="term" value="F:ATP binding"/>
    <property type="evidence" value="ECO:0007669"/>
    <property type="project" value="UniProtKB-KW"/>
</dbReference>
<feature type="region of interest" description="Disordered" evidence="12">
    <location>
        <begin position="872"/>
        <end position="895"/>
    </location>
</feature>
<dbReference type="GO" id="GO:0034511">
    <property type="term" value="F:U3 snoRNA binding"/>
    <property type="evidence" value="ECO:0007669"/>
    <property type="project" value="TreeGrafter"/>
</dbReference>
<dbReference type="GO" id="GO:0030686">
    <property type="term" value="C:90S preribosome"/>
    <property type="evidence" value="ECO:0007669"/>
    <property type="project" value="TreeGrafter"/>
</dbReference>
<dbReference type="Pfam" id="PF04950">
    <property type="entry name" value="RIBIOP_C"/>
    <property type="match status" value="1"/>
</dbReference>
<comment type="subcellular location">
    <subcellularLocation>
        <location evidence="1">Nucleus</location>
        <location evidence="1">Nucleolus</location>
    </subcellularLocation>
</comment>
<feature type="compositionally biased region" description="Basic residues" evidence="12">
    <location>
        <begin position="12"/>
        <end position="30"/>
    </location>
</feature>
<comment type="catalytic activity">
    <reaction evidence="9">
        <text>GTP + H2O = GDP + phosphate + H(+)</text>
        <dbReference type="Rhea" id="RHEA:19669"/>
        <dbReference type="ChEBI" id="CHEBI:15377"/>
        <dbReference type="ChEBI" id="CHEBI:15378"/>
        <dbReference type="ChEBI" id="CHEBI:37565"/>
        <dbReference type="ChEBI" id="CHEBI:43474"/>
        <dbReference type="ChEBI" id="CHEBI:58189"/>
    </reaction>
    <physiologicalReaction direction="left-to-right" evidence="9">
        <dbReference type="Rhea" id="RHEA:19670"/>
    </physiologicalReaction>
</comment>
<evidence type="ECO:0000256" key="6">
    <source>
        <dbReference type="ARBA" id="ARBA00022840"/>
    </source>
</evidence>
<dbReference type="CDD" id="cd01882">
    <property type="entry name" value="BMS1"/>
    <property type="match status" value="1"/>
</dbReference>
<dbReference type="GO" id="GO:0000479">
    <property type="term" value="P:endonucleolytic cleavage of tricistronic rRNA transcript (SSU-rRNA, 5.8S rRNA, LSU-rRNA)"/>
    <property type="evidence" value="ECO:0007669"/>
    <property type="project" value="TreeGrafter"/>
</dbReference>
<proteinExistence type="inferred from homology"/>
<evidence type="ECO:0000256" key="7">
    <source>
        <dbReference type="ARBA" id="ARBA00023134"/>
    </source>
</evidence>
<dbReference type="GO" id="GO:0032040">
    <property type="term" value="C:small-subunit processome"/>
    <property type="evidence" value="ECO:0007669"/>
    <property type="project" value="UniProtKB-ARBA"/>
</dbReference>
<dbReference type="EMBL" id="JAHWGI010001440">
    <property type="protein sequence ID" value="KAK3932873.1"/>
    <property type="molecule type" value="Genomic_DNA"/>
</dbReference>
<evidence type="ECO:0000256" key="8">
    <source>
        <dbReference type="ARBA" id="ARBA00023242"/>
    </source>
</evidence>
<gene>
    <name evidence="14" type="ORF">KUF71_014850</name>
</gene>
<evidence type="ECO:0000313" key="15">
    <source>
        <dbReference type="Proteomes" id="UP001219518"/>
    </source>
</evidence>
<evidence type="ECO:0000256" key="10">
    <source>
        <dbReference type="ARBA" id="ARBA00061391"/>
    </source>
</evidence>
<dbReference type="Pfam" id="PF08142">
    <property type="entry name" value="AARP2CN"/>
    <property type="match status" value="1"/>
</dbReference>
<dbReference type="GO" id="GO:0000462">
    <property type="term" value="P:maturation of SSU-rRNA from tricistronic rRNA transcript (SSU-rRNA, 5.8S rRNA, LSU-rRNA)"/>
    <property type="evidence" value="ECO:0007669"/>
    <property type="project" value="TreeGrafter"/>
</dbReference>
<dbReference type="GO" id="GO:0005654">
    <property type="term" value="C:nucleoplasm"/>
    <property type="evidence" value="ECO:0007669"/>
    <property type="project" value="UniProtKB-ARBA"/>
</dbReference>
<feature type="compositionally biased region" description="Basic and acidic residues" evidence="12">
    <location>
        <begin position="31"/>
        <end position="47"/>
    </location>
</feature>
<evidence type="ECO:0000256" key="9">
    <source>
        <dbReference type="ARBA" id="ARBA00049117"/>
    </source>
</evidence>
<keyword evidence="7" id="KW-0342">GTP-binding</keyword>
<protein>
    <submittedName>
        <fullName evidence="14">Ribosome biogenesis protein BMS1-like protein</fullName>
    </submittedName>
</protein>
<evidence type="ECO:0000313" key="14">
    <source>
        <dbReference type="EMBL" id="KAK3932873.1"/>
    </source>
</evidence>
<keyword evidence="2" id="KW-0690">Ribosome biogenesis</keyword>